<feature type="active site" description="Charge relay system" evidence="7">
    <location>
        <position position="214"/>
    </location>
</feature>
<feature type="active site" description="Nucleophile" evidence="7">
    <location>
        <position position="89"/>
    </location>
</feature>
<feature type="binding site" evidence="8">
    <location>
        <position position="119"/>
    </location>
    <ligand>
        <name>L-glutamine</name>
        <dbReference type="ChEBI" id="CHEBI:58359"/>
    </ligand>
</feature>
<dbReference type="CDD" id="cd01749">
    <property type="entry name" value="GATase1_PB"/>
    <property type="match status" value="1"/>
</dbReference>
<feature type="binding site" evidence="8">
    <location>
        <begin position="58"/>
        <end position="60"/>
    </location>
    <ligand>
        <name>L-glutamine</name>
        <dbReference type="ChEBI" id="CHEBI:58359"/>
    </ligand>
</feature>
<dbReference type="GO" id="GO:0008614">
    <property type="term" value="P:pyridoxine metabolic process"/>
    <property type="evidence" value="ECO:0007669"/>
    <property type="project" value="TreeGrafter"/>
</dbReference>
<dbReference type="FunFam" id="3.40.50.880:FF:000077">
    <property type="entry name" value="Unplaced genomic scaffold supercont2.4, whole genome shotgun sequence"/>
    <property type="match status" value="1"/>
</dbReference>
<dbReference type="PROSITE" id="PS51130">
    <property type="entry name" value="PDXT_SNO_2"/>
    <property type="match status" value="1"/>
</dbReference>
<dbReference type="PIRSF" id="PIRSF005639">
    <property type="entry name" value="Glut_amidoT_SNO"/>
    <property type="match status" value="1"/>
</dbReference>
<organism evidence="9 10">
    <name type="scientific">Ganoderma sinense ZZ0214-1</name>
    <dbReference type="NCBI Taxonomy" id="1077348"/>
    <lineage>
        <taxon>Eukaryota</taxon>
        <taxon>Fungi</taxon>
        <taxon>Dikarya</taxon>
        <taxon>Basidiomycota</taxon>
        <taxon>Agaricomycotina</taxon>
        <taxon>Agaricomycetes</taxon>
        <taxon>Polyporales</taxon>
        <taxon>Polyporaceae</taxon>
        <taxon>Ganoderma</taxon>
    </lineage>
</organism>
<dbReference type="OrthoDB" id="2039at2759"/>
<comment type="similarity">
    <text evidence="1">Belongs to the glutaminase PdxT/SNO family.</text>
</comment>
<keyword evidence="4" id="KW-0315">Glutamine amidotransferase</keyword>
<dbReference type="SUPFAM" id="SSF52317">
    <property type="entry name" value="Class I glutamine amidotransferase-like"/>
    <property type="match status" value="1"/>
</dbReference>
<keyword evidence="10" id="KW-1185">Reference proteome</keyword>
<proteinExistence type="inferred from homology"/>
<dbReference type="PROSITE" id="PS01236">
    <property type="entry name" value="PDXT_SNO_1"/>
    <property type="match status" value="1"/>
</dbReference>
<dbReference type="InterPro" id="IPR002161">
    <property type="entry name" value="PdxT/SNO"/>
</dbReference>
<evidence type="ECO:0000313" key="9">
    <source>
        <dbReference type="EMBL" id="PIL36435.1"/>
    </source>
</evidence>
<protein>
    <recommendedName>
        <fullName evidence="2">glutaminase</fullName>
        <ecNumber evidence="2">3.5.1.2</ecNumber>
    </recommendedName>
</protein>
<dbReference type="GO" id="GO:0042823">
    <property type="term" value="P:pyridoxal phosphate biosynthetic process"/>
    <property type="evidence" value="ECO:0007669"/>
    <property type="project" value="InterPro"/>
</dbReference>
<feature type="binding site" evidence="8">
    <location>
        <begin position="150"/>
        <end position="151"/>
    </location>
    <ligand>
        <name>L-glutamine</name>
        <dbReference type="ChEBI" id="CHEBI:58359"/>
    </ligand>
</feature>
<dbReference type="Gene3D" id="3.40.50.880">
    <property type="match status" value="1"/>
</dbReference>
<gene>
    <name evidence="9" type="ORF">GSI_00124</name>
</gene>
<reference evidence="9 10" key="1">
    <citation type="journal article" date="2015" name="Sci. Rep.">
        <title>Chromosome-level genome map provides insights into diverse defense mechanisms in the medicinal fungus Ganoderma sinense.</title>
        <authorList>
            <person name="Zhu Y."/>
            <person name="Xu J."/>
            <person name="Sun C."/>
            <person name="Zhou S."/>
            <person name="Xu H."/>
            <person name="Nelson D.R."/>
            <person name="Qian J."/>
            <person name="Song J."/>
            <person name="Luo H."/>
            <person name="Xiang L."/>
            <person name="Li Y."/>
            <person name="Xu Z."/>
            <person name="Ji A."/>
            <person name="Wang L."/>
            <person name="Lu S."/>
            <person name="Hayward A."/>
            <person name="Sun W."/>
            <person name="Li X."/>
            <person name="Schwartz D.C."/>
            <person name="Wang Y."/>
            <person name="Chen S."/>
        </authorList>
    </citation>
    <scope>NUCLEOTIDE SEQUENCE [LARGE SCALE GENOMIC DNA]</scope>
    <source>
        <strain evidence="9 10">ZZ0214-1</strain>
    </source>
</reference>
<dbReference type="EC" id="3.5.1.2" evidence="2"/>
<evidence type="ECO:0000256" key="7">
    <source>
        <dbReference type="PIRSR" id="PIRSR005639-1"/>
    </source>
</evidence>
<evidence type="ECO:0000313" key="10">
    <source>
        <dbReference type="Proteomes" id="UP000230002"/>
    </source>
</evidence>
<evidence type="ECO:0000256" key="2">
    <source>
        <dbReference type="ARBA" id="ARBA00012918"/>
    </source>
</evidence>
<keyword evidence="5" id="KW-0456">Lyase</keyword>
<dbReference type="Proteomes" id="UP000230002">
    <property type="component" value="Unassembled WGS sequence"/>
</dbReference>
<dbReference type="PANTHER" id="PTHR31559:SF0">
    <property type="entry name" value="PYRIDOXAL 5'-PHOSPHATE SYNTHASE SUBUNIT SNO1-RELATED"/>
    <property type="match status" value="1"/>
</dbReference>
<dbReference type="GO" id="GO:0004359">
    <property type="term" value="F:glutaminase activity"/>
    <property type="evidence" value="ECO:0007669"/>
    <property type="project" value="UniProtKB-EC"/>
</dbReference>
<dbReference type="PANTHER" id="PTHR31559">
    <property type="entry name" value="PYRIDOXAL 5'-PHOSPHATE SYNTHASE SUBUNIT SNO"/>
    <property type="match status" value="1"/>
</dbReference>
<dbReference type="STRING" id="1077348.A0A2G8SRN6"/>
<evidence type="ECO:0000256" key="3">
    <source>
        <dbReference type="ARBA" id="ARBA00022801"/>
    </source>
</evidence>
<dbReference type="EMBL" id="AYKW01000001">
    <property type="protein sequence ID" value="PIL36435.1"/>
    <property type="molecule type" value="Genomic_DNA"/>
</dbReference>
<dbReference type="GO" id="GO:0016829">
    <property type="term" value="F:lyase activity"/>
    <property type="evidence" value="ECO:0007669"/>
    <property type="project" value="UniProtKB-KW"/>
</dbReference>
<keyword evidence="3" id="KW-0378">Hydrolase</keyword>
<feature type="active site" description="Charge relay system" evidence="7">
    <location>
        <position position="216"/>
    </location>
</feature>
<dbReference type="NCBIfam" id="TIGR03800">
    <property type="entry name" value="PLP_synth_Pdx2"/>
    <property type="match status" value="1"/>
</dbReference>
<accession>A0A2G8SRN6</accession>
<evidence type="ECO:0000256" key="1">
    <source>
        <dbReference type="ARBA" id="ARBA00008345"/>
    </source>
</evidence>
<dbReference type="GO" id="GO:1903600">
    <property type="term" value="C:glutaminase complex"/>
    <property type="evidence" value="ECO:0007669"/>
    <property type="project" value="TreeGrafter"/>
</dbReference>
<dbReference type="InterPro" id="IPR021196">
    <property type="entry name" value="PdxT/SNO_CS"/>
</dbReference>
<comment type="catalytic activity">
    <reaction evidence="6">
        <text>L-glutamine + H2O = L-glutamate + NH4(+)</text>
        <dbReference type="Rhea" id="RHEA:15889"/>
        <dbReference type="ChEBI" id="CHEBI:15377"/>
        <dbReference type="ChEBI" id="CHEBI:28938"/>
        <dbReference type="ChEBI" id="CHEBI:29985"/>
        <dbReference type="ChEBI" id="CHEBI:58359"/>
        <dbReference type="EC" id="3.5.1.2"/>
    </reaction>
</comment>
<evidence type="ECO:0000256" key="6">
    <source>
        <dbReference type="ARBA" id="ARBA00049534"/>
    </source>
</evidence>
<dbReference type="HAMAP" id="MF_01615">
    <property type="entry name" value="PdxT"/>
    <property type="match status" value="1"/>
</dbReference>
<dbReference type="AlphaFoldDB" id="A0A2G8SRN6"/>
<dbReference type="Pfam" id="PF01174">
    <property type="entry name" value="SNO"/>
    <property type="match status" value="2"/>
</dbReference>
<evidence type="ECO:0000256" key="4">
    <source>
        <dbReference type="ARBA" id="ARBA00022962"/>
    </source>
</evidence>
<dbReference type="InterPro" id="IPR029062">
    <property type="entry name" value="Class_I_gatase-like"/>
</dbReference>
<sequence>MQQPSSDHVTIGILALQGAFAEHQVMLQKLSLKKRVIIVLVRQQEDLDKCDALIIPGGESTTIALLARLAGLLEPMREFLKTKPVWGTCAGAILLARWVENAKKGGQELLEGVSVAVARNGFGSQVESFEAPLEVDGLREPNRPFPGIFIRAPVVLALRPAPADPPIQIISRVSASLLPAGQTVVSPDEDDTDPRDPRTIVALRQGMHLLTTFHPELTKDDRFHEYFVKECVLPTLGSRSSSPA</sequence>
<name>A0A2G8SRN6_9APHY</name>
<dbReference type="GO" id="GO:0005829">
    <property type="term" value="C:cytosol"/>
    <property type="evidence" value="ECO:0007669"/>
    <property type="project" value="TreeGrafter"/>
</dbReference>
<comment type="caution">
    <text evidence="9">The sequence shown here is derived from an EMBL/GenBank/DDBJ whole genome shotgun (WGS) entry which is preliminary data.</text>
</comment>
<evidence type="ECO:0000256" key="5">
    <source>
        <dbReference type="ARBA" id="ARBA00023239"/>
    </source>
</evidence>
<evidence type="ECO:0000256" key="8">
    <source>
        <dbReference type="PIRSR" id="PIRSR005639-2"/>
    </source>
</evidence>